<evidence type="ECO:0000256" key="1">
    <source>
        <dbReference type="SAM" id="MobiDB-lite"/>
    </source>
</evidence>
<organism evidence="4 5">
    <name type="scientific">Mycoemilia scoparia</name>
    <dbReference type="NCBI Taxonomy" id="417184"/>
    <lineage>
        <taxon>Eukaryota</taxon>
        <taxon>Fungi</taxon>
        <taxon>Fungi incertae sedis</taxon>
        <taxon>Zoopagomycota</taxon>
        <taxon>Kickxellomycotina</taxon>
        <taxon>Kickxellomycetes</taxon>
        <taxon>Kickxellales</taxon>
        <taxon>Kickxellaceae</taxon>
        <taxon>Mycoemilia</taxon>
    </lineage>
</organism>
<dbReference type="PANTHER" id="PTHR12277:SF81">
    <property type="entry name" value="PROTEIN ABHD13"/>
    <property type="match status" value="1"/>
</dbReference>
<comment type="caution">
    <text evidence="4">The sequence shown here is derived from an EMBL/GenBank/DDBJ whole genome shotgun (WGS) entry which is preliminary data.</text>
</comment>
<dbReference type="OrthoDB" id="10249433at2759"/>
<protein>
    <submittedName>
        <fullName evidence="4">Bem46 protein, variant</fullName>
    </submittedName>
</protein>
<feature type="transmembrane region" description="Helical" evidence="2">
    <location>
        <begin position="12"/>
        <end position="34"/>
    </location>
</feature>
<evidence type="ECO:0000313" key="5">
    <source>
        <dbReference type="Proteomes" id="UP001150538"/>
    </source>
</evidence>
<feature type="compositionally biased region" description="Acidic residues" evidence="1">
    <location>
        <begin position="355"/>
        <end position="369"/>
    </location>
</feature>
<proteinExistence type="predicted"/>
<keyword evidence="5" id="KW-1185">Reference proteome</keyword>
<gene>
    <name evidence="4" type="primary">bem46</name>
    <name evidence="4" type="ORF">H4219_001368</name>
</gene>
<dbReference type="EMBL" id="JANBPU010000014">
    <property type="protein sequence ID" value="KAJ1920392.1"/>
    <property type="molecule type" value="Genomic_DNA"/>
</dbReference>
<reference evidence="4" key="1">
    <citation type="submission" date="2022-07" db="EMBL/GenBank/DDBJ databases">
        <title>Phylogenomic reconstructions and comparative analyses of Kickxellomycotina fungi.</title>
        <authorList>
            <person name="Reynolds N.K."/>
            <person name="Stajich J.E."/>
            <person name="Barry K."/>
            <person name="Grigoriev I.V."/>
            <person name="Crous P."/>
            <person name="Smith M.E."/>
        </authorList>
    </citation>
    <scope>NUCLEOTIDE SEQUENCE</scope>
    <source>
        <strain evidence="4">NBRC 100468</strain>
    </source>
</reference>
<evidence type="ECO:0000313" key="4">
    <source>
        <dbReference type="EMBL" id="KAJ1920392.1"/>
    </source>
</evidence>
<dbReference type="PANTHER" id="PTHR12277">
    <property type="entry name" value="ALPHA/BETA HYDROLASE DOMAIN-CONTAINING PROTEIN"/>
    <property type="match status" value="1"/>
</dbReference>
<dbReference type="Proteomes" id="UP001150538">
    <property type="component" value="Unassembled WGS sequence"/>
</dbReference>
<dbReference type="InterPro" id="IPR029058">
    <property type="entry name" value="AB_hydrolase_fold"/>
</dbReference>
<dbReference type="GO" id="GO:0008474">
    <property type="term" value="F:palmitoyl-(protein) hydrolase activity"/>
    <property type="evidence" value="ECO:0007669"/>
    <property type="project" value="TreeGrafter"/>
</dbReference>
<accession>A0A9W8DRY7</accession>
<keyword evidence="2" id="KW-1133">Transmembrane helix</keyword>
<dbReference type="GO" id="GO:0016020">
    <property type="term" value="C:membrane"/>
    <property type="evidence" value="ECO:0007669"/>
    <property type="project" value="TreeGrafter"/>
</dbReference>
<evidence type="ECO:0000256" key="2">
    <source>
        <dbReference type="SAM" id="Phobius"/>
    </source>
</evidence>
<dbReference type="Gene3D" id="3.40.50.1820">
    <property type="entry name" value="alpha/beta hydrolase"/>
    <property type="match status" value="1"/>
</dbReference>
<dbReference type="InterPro" id="IPR022742">
    <property type="entry name" value="Hydrolase_4"/>
</dbReference>
<dbReference type="AlphaFoldDB" id="A0A9W8DRY7"/>
<keyword evidence="2" id="KW-0472">Membrane</keyword>
<name>A0A9W8DRY7_9FUNG</name>
<keyword evidence="2" id="KW-0812">Transmembrane</keyword>
<dbReference type="SUPFAM" id="SSF53474">
    <property type="entry name" value="alpha/beta-Hydrolases"/>
    <property type="match status" value="1"/>
</dbReference>
<feature type="region of interest" description="Disordered" evidence="1">
    <location>
        <begin position="316"/>
        <end position="369"/>
    </location>
</feature>
<sequence length="369" mass="41632">MLGAIWDYSPYIIKYSAFMVGALGFFGLLALWMFQCDLVYPSSFPATSRERVPLPSQYGMPDFDDVHLDTHDNVKIRGYLIKRPTEDETRKAPTILYLQANAGNIGHRLPIAKMLYDSLNCNIFMLSYRGYGLSEGQPREAGIRLDALTALEFIRSHHLTANTKLIAYGQSLGGAVAIDIIANEPNEFAGAILENTFLSIPKLIPSVMPWLKYVSFLSSEKWCSEDQIKKITNVPILFLSGQQDDLVPSEHMKMLYDLSSAYNEKPVSIELFPNGKHNDTCVQPEYFDKVKQWWEINVIPAPKYKPTGRVGGELREISRKSVDGDDDTEKTEESNIQEKPIGANVSEKSKRETMVEDITEVETDLDDSE</sequence>
<evidence type="ECO:0000259" key="3">
    <source>
        <dbReference type="Pfam" id="PF12146"/>
    </source>
</evidence>
<feature type="domain" description="Serine aminopeptidase S33" evidence="3">
    <location>
        <begin position="122"/>
        <end position="213"/>
    </location>
</feature>
<dbReference type="Pfam" id="PF12146">
    <property type="entry name" value="Hydrolase_4"/>
    <property type="match status" value="1"/>
</dbReference>